<protein>
    <submittedName>
        <fullName evidence="1">Uncharacterized protein</fullName>
    </submittedName>
</protein>
<gene>
    <name evidence="1" type="ORF">M0R45_000827</name>
</gene>
<dbReference type="Proteomes" id="UP001457282">
    <property type="component" value="Unassembled WGS sequence"/>
</dbReference>
<reference evidence="1 2" key="1">
    <citation type="journal article" date="2023" name="G3 (Bethesda)">
        <title>A chromosome-length genome assembly and annotation of blackberry (Rubus argutus, cv. 'Hillquist').</title>
        <authorList>
            <person name="Bruna T."/>
            <person name="Aryal R."/>
            <person name="Dudchenko O."/>
            <person name="Sargent D.J."/>
            <person name="Mead D."/>
            <person name="Buti M."/>
            <person name="Cavallini A."/>
            <person name="Hytonen T."/>
            <person name="Andres J."/>
            <person name="Pham M."/>
            <person name="Weisz D."/>
            <person name="Mascagni F."/>
            <person name="Usai G."/>
            <person name="Natali L."/>
            <person name="Bassil N."/>
            <person name="Fernandez G.E."/>
            <person name="Lomsadze A."/>
            <person name="Armour M."/>
            <person name="Olukolu B."/>
            <person name="Poorten T."/>
            <person name="Britton C."/>
            <person name="Davik J."/>
            <person name="Ashrafi H."/>
            <person name="Aiden E.L."/>
            <person name="Borodovsky M."/>
            <person name="Worthington M."/>
        </authorList>
    </citation>
    <scope>NUCLEOTIDE SEQUENCE [LARGE SCALE GENOMIC DNA]</scope>
    <source>
        <strain evidence="1">PI 553951</strain>
    </source>
</reference>
<keyword evidence="2" id="KW-1185">Reference proteome</keyword>
<evidence type="ECO:0000313" key="1">
    <source>
        <dbReference type="EMBL" id="KAK9903855.1"/>
    </source>
</evidence>
<sequence>MNLRRVGTTHSLINGACVTDRPSKSLAFTRLRESRNFHFVTERPRNPPQRATSLADARSPGHVPYAILLFSAPVKTSPPCHLSLSSRKPTRVATCRLRAQTMVRLMS</sequence>
<name>A0AAW1VN50_RUBAR</name>
<dbReference type="EMBL" id="JBEDUW010000205">
    <property type="protein sequence ID" value="KAK9903855.1"/>
    <property type="molecule type" value="Genomic_DNA"/>
</dbReference>
<accession>A0AAW1VN50</accession>
<proteinExistence type="predicted"/>
<evidence type="ECO:0000313" key="2">
    <source>
        <dbReference type="Proteomes" id="UP001457282"/>
    </source>
</evidence>
<dbReference type="AlphaFoldDB" id="A0AAW1VN50"/>
<comment type="caution">
    <text evidence="1">The sequence shown here is derived from an EMBL/GenBank/DDBJ whole genome shotgun (WGS) entry which is preliminary data.</text>
</comment>
<organism evidence="1 2">
    <name type="scientific">Rubus argutus</name>
    <name type="common">Southern blackberry</name>
    <dbReference type="NCBI Taxonomy" id="59490"/>
    <lineage>
        <taxon>Eukaryota</taxon>
        <taxon>Viridiplantae</taxon>
        <taxon>Streptophyta</taxon>
        <taxon>Embryophyta</taxon>
        <taxon>Tracheophyta</taxon>
        <taxon>Spermatophyta</taxon>
        <taxon>Magnoliopsida</taxon>
        <taxon>eudicotyledons</taxon>
        <taxon>Gunneridae</taxon>
        <taxon>Pentapetalae</taxon>
        <taxon>rosids</taxon>
        <taxon>fabids</taxon>
        <taxon>Rosales</taxon>
        <taxon>Rosaceae</taxon>
        <taxon>Rosoideae</taxon>
        <taxon>Rosoideae incertae sedis</taxon>
        <taxon>Rubus</taxon>
    </lineage>
</organism>